<comment type="caution">
    <text evidence="1">The sequence shown here is derived from an EMBL/GenBank/DDBJ whole genome shotgun (WGS) entry which is preliminary data.</text>
</comment>
<name>A0A8X6NLU2_NEPPI</name>
<evidence type="ECO:0000313" key="1">
    <source>
        <dbReference type="EMBL" id="GFT22112.1"/>
    </source>
</evidence>
<dbReference type="OrthoDB" id="10380786at2759"/>
<gene>
    <name evidence="1" type="primary">NCL1_45534</name>
    <name evidence="1" type="ORF">NPIL_6191</name>
</gene>
<dbReference type="Proteomes" id="UP000887013">
    <property type="component" value="Unassembled WGS sequence"/>
</dbReference>
<sequence length="69" mass="8129">KSFEIGVHLTEIAEGLRRKLESSERWPSSDTPLHVQLEESSNEFWKVFRGISERLDLCQSFYRNTKKVC</sequence>
<reference evidence="1" key="1">
    <citation type="submission" date="2020-08" db="EMBL/GenBank/DDBJ databases">
        <title>Multicomponent nature underlies the extraordinary mechanical properties of spider dragline silk.</title>
        <authorList>
            <person name="Kono N."/>
            <person name="Nakamura H."/>
            <person name="Mori M."/>
            <person name="Yoshida Y."/>
            <person name="Ohtoshi R."/>
            <person name="Malay A.D."/>
            <person name="Moran D.A.P."/>
            <person name="Tomita M."/>
            <person name="Numata K."/>
            <person name="Arakawa K."/>
        </authorList>
    </citation>
    <scope>NUCLEOTIDE SEQUENCE</scope>
</reference>
<dbReference type="EMBL" id="BMAW01059660">
    <property type="protein sequence ID" value="GFT22112.1"/>
    <property type="molecule type" value="Genomic_DNA"/>
</dbReference>
<protein>
    <submittedName>
        <fullName evidence="1">Uncharacterized protein</fullName>
    </submittedName>
</protein>
<feature type="non-terminal residue" evidence="1">
    <location>
        <position position="1"/>
    </location>
</feature>
<evidence type="ECO:0000313" key="2">
    <source>
        <dbReference type="Proteomes" id="UP000887013"/>
    </source>
</evidence>
<proteinExistence type="predicted"/>
<dbReference type="AlphaFoldDB" id="A0A8X6NLU2"/>
<accession>A0A8X6NLU2</accession>
<organism evidence="1 2">
    <name type="scientific">Nephila pilipes</name>
    <name type="common">Giant wood spider</name>
    <name type="synonym">Nephila maculata</name>
    <dbReference type="NCBI Taxonomy" id="299642"/>
    <lineage>
        <taxon>Eukaryota</taxon>
        <taxon>Metazoa</taxon>
        <taxon>Ecdysozoa</taxon>
        <taxon>Arthropoda</taxon>
        <taxon>Chelicerata</taxon>
        <taxon>Arachnida</taxon>
        <taxon>Araneae</taxon>
        <taxon>Araneomorphae</taxon>
        <taxon>Entelegynae</taxon>
        <taxon>Araneoidea</taxon>
        <taxon>Nephilidae</taxon>
        <taxon>Nephila</taxon>
    </lineage>
</organism>
<keyword evidence="2" id="KW-1185">Reference proteome</keyword>